<protein>
    <submittedName>
        <fullName evidence="1">Uncharacterized protein</fullName>
    </submittedName>
</protein>
<evidence type="ECO:0000313" key="2">
    <source>
        <dbReference type="Proteomes" id="UP001062846"/>
    </source>
</evidence>
<keyword evidence="2" id="KW-1185">Reference proteome</keyword>
<gene>
    <name evidence="1" type="ORF">RHMOL_Rhmol12G0098700</name>
</gene>
<evidence type="ECO:0000313" key="1">
    <source>
        <dbReference type="EMBL" id="KAI8527748.1"/>
    </source>
</evidence>
<name>A0ACC0LG76_RHOML</name>
<organism evidence="1 2">
    <name type="scientific">Rhododendron molle</name>
    <name type="common">Chinese azalea</name>
    <name type="synonym">Azalea mollis</name>
    <dbReference type="NCBI Taxonomy" id="49168"/>
    <lineage>
        <taxon>Eukaryota</taxon>
        <taxon>Viridiplantae</taxon>
        <taxon>Streptophyta</taxon>
        <taxon>Embryophyta</taxon>
        <taxon>Tracheophyta</taxon>
        <taxon>Spermatophyta</taxon>
        <taxon>Magnoliopsida</taxon>
        <taxon>eudicotyledons</taxon>
        <taxon>Gunneridae</taxon>
        <taxon>Pentapetalae</taxon>
        <taxon>asterids</taxon>
        <taxon>Ericales</taxon>
        <taxon>Ericaceae</taxon>
        <taxon>Ericoideae</taxon>
        <taxon>Rhodoreae</taxon>
        <taxon>Rhododendron</taxon>
    </lineage>
</organism>
<dbReference type="Proteomes" id="UP001062846">
    <property type="component" value="Chromosome 12"/>
</dbReference>
<sequence>MVTSQSSLLSYFPTGDYYTKKENIMKIGANGNSCLFNTNTTYGALSHKNGGLSYISTVGFRLNFGLSANPVRTALHTRSCTTARAYPIQNNGYVLPAKWKKVDVHKQGLITDEGGYQQTFVIRACEIGPDKAATMETILSLLQETSLNHIVLLGIVVDGFGGTHGMKSHNLAWVISRVEVEVDRYPGWGEVIEIETWIAASGRNGIRRDWVLRDLASGVVFAVATSTLVAMNKQTRRVSKMPEEVRDELSTFFCEKQVLKENFKERIEKLNDKAKYVTSDLKPMWSDLDVNYHVNNVKYVKWILEAKVC</sequence>
<comment type="caution">
    <text evidence="1">The sequence shown here is derived from an EMBL/GenBank/DDBJ whole genome shotgun (WGS) entry which is preliminary data.</text>
</comment>
<proteinExistence type="predicted"/>
<dbReference type="EMBL" id="CM046399">
    <property type="protein sequence ID" value="KAI8527748.1"/>
    <property type="molecule type" value="Genomic_DNA"/>
</dbReference>
<accession>A0ACC0LG76</accession>
<reference evidence="1" key="1">
    <citation type="submission" date="2022-02" db="EMBL/GenBank/DDBJ databases">
        <title>Plant Genome Project.</title>
        <authorList>
            <person name="Zhang R.-G."/>
        </authorList>
    </citation>
    <scope>NUCLEOTIDE SEQUENCE</scope>
    <source>
        <strain evidence="1">AT1</strain>
    </source>
</reference>